<organism evidence="1 2">
    <name type="scientific">Folsomia candida</name>
    <name type="common">Springtail</name>
    <dbReference type="NCBI Taxonomy" id="158441"/>
    <lineage>
        <taxon>Eukaryota</taxon>
        <taxon>Metazoa</taxon>
        <taxon>Ecdysozoa</taxon>
        <taxon>Arthropoda</taxon>
        <taxon>Hexapoda</taxon>
        <taxon>Collembola</taxon>
        <taxon>Entomobryomorpha</taxon>
        <taxon>Isotomoidea</taxon>
        <taxon>Isotomidae</taxon>
        <taxon>Proisotominae</taxon>
        <taxon>Folsomia</taxon>
    </lineage>
</organism>
<evidence type="ECO:0000313" key="1">
    <source>
        <dbReference type="EMBL" id="OXA44404.1"/>
    </source>
</evidence>
<dbReference type="Gene3D" id="3.80.10.10">
    <property type="entry name" value="Ribonuclease Inhibitor"/>
    <property type="match status" value="1"/>
</dbReference>
<keyword evidence="2" id="KW-1185">Reference proteome</keyword>
<sequence length="269" mass="30985">MISMKMANHYNPVQDMMAAAICQKLFESTPNLQEVEVQARFYLDFAPSKKLAKLNYMFVQVFDWDAEENPRFMEMDKMVKMLESCRESVTELSLSLVGDDVDDEEVFDDIPQTLFLPSFTSLTRLSIFSLKAYRWGDCLSETNLPNLTHVKLAGCMQQGFILSDIFAPLLQTHVGITSLDLEAVYDGDEDNVGIGTDIVRLFPSVKMLQLKLTVLEEVEDYEDVHLLKQTLRNFAPWKLTWAFVQVANMENMDEFEEFIDENDLRISLE</sequence>
<dbReference type="Proteomes" id="UP000198287">
    <property type="component" value="Unassembled WGS sequence"/>
</dbReference>
<evidence type="ECO:0000313" key="2">
    <source>
        <dbReference type="Proteomes" id="UP000198287"/>
    </source>
</evidence>
<proteinExistence type="predicted"/>
<dbReference type="EMBL" id="LNIX01000019">
    <property type="protein sequence ID" value="OXA44404.1"/>
    <property type="molecule type" value="Genomic_DNA"/>
</dbReference>
<name>A0A226DHS9_FOLCA</name>
<gene>
    <name evidence="1" type="ORF">Fcan01_20955</name>
</gene>
<dbReference type="InterPro" id="IPR032675">
    <property type="entry name" value="LRR_dom_sf"/>
</dbReference>
<comment type="caution">
    <text evidence="1">The sequence shown here is derived from an EMBL/GenBank/DDBJ whole genome shotgun (WGS) entry which is preliminary data.</text>
</comment>
<dbReference type="AlphaFoldDB" id="A0A226DHS9"/>
<reference evidence="1 2" key="1">
    <citation type="submission" date="2015-12" db="EMBL/GenBank/DDBJ databases">
        <title>The genome of Folsomia candida.</title>
        <authorList>
            <person name="Faddeeva A."/>
            <person name="Derks M.F."/>
            <person name="Anvar Y."/>
            <person name="Smit S."/>
            <person name="Van Straalen N."/>
            <person name="Roelofs D."/>
        </authorList>
    </citation>
    <scope>NUCLEOTIDE SEQUENCE [LARGE SCALE GENOMIC DNA]</scope>
    <source>
        <strain evidence="1 2">VU population</strain>
        <tissue evidence="1">Whole body</tissue>
    </source>
</reference>
<accession>A0A226DHS9</accession>
<dbReference type="SUPFAM" id="SSF52047">
    <property type="entry name" value="RNI-like"/>
    <property type="match status" value="1"/>
</dbReference>
<protein>
    <submittedName>
        <fullName evidence="1">V-type ATP synthase subunit I</fullName>
    </submittedName>
</protein>